<sequence>MANAPSTDKVDTAEAPIKIKPLVRSAMTFHETRNMDWSVVIPRGVTKETVVLSALWSVCSDQWHSFDRVNCIWEDRSAYAELLVLDAGRGYANVVLLSFHPLPALLVSEAGLPPGFEIFYAGPIVNDAGGYCAKRLCDGVLMVQGKTSKEAALTELLDHASLR</sequence>
<name>A0AAW5HI82_PSEPU</name>
<reference evidence="1" key="2">
    <citation type="submission" date="2023-08" db="EMBL/GenBank/DDBJ databases">
        <title>Isolation, Identification, Denitrification Characteristics of A Highly Efficient Aerobic Denitrifying Bacterial Strain DS2.</title>
        <authorList>
            <person name="Wang H."/>
        </authorList>
    </citation>
    <scope>NUCLEOTIDE SEQUENCE</scope>
    <source>
        <strain evidence="1">DS2</strain>
    </source>
</reference>
<dbReference type="AlphaFoldDB" id="A0AAW5HI82"/>
<organism evidence="1 2">
    <name type="scientific">Pseudomonas putida</name>
    <name type="common">Arthrobacter siderocapsulatus</name>
    <dbReference type="NCBI Taxonomy" id="303"/>
    <lineage>
        <taxon>Bacteria</taxon>
        <taxon>Pseudomonadati</taxon>
        <taxon>Pseudomonadota</taxon>
        <taxon>Gammaproteobacteria</taxon>
        <taxon>Pseudomonadales</taxon>
        <taxon>Pseudomonadaceae</taxon>
        <taxon>Pseudomonas</taxon>
    </lineage>
</organism>
<comment type="caution">
    <text evidence="1">The sequence shown here is derived from an EMBL/GenBank/DDBJ whole genome shotgun (WGS) entry which is preliminary data.</text>
</comment>
<dbReference type="EMBL" id="JAMHFX010000162">
    <property type="protein sequence ID" value="MCO1621328.1"/>
    <property type="molecule type" value="Genomic_DNA"/>
</dbReference>
<gene>
    <name evidence="1" type="ORF">M8C81_12025</name>
</gene>
<evidence type="ECO:0000313" key="1">
    <source>
        <dbReference type="EMBL" id="MCO1621328.1"/>
    </source>
</evidence>
<reference evidence="1" key="1">
    <citation type="submission" date="2022-05" db="EMBL/GenBank/DDBJ databases">
        <authorList>
            <person name="Yi M."/>
        </authorList>
    </citation>
    <scope>NUCLEOTIDE SEQUENCE</scope>
    <source>
        <strain evidence="1">DS2</strain>
    </source>
</reference>
<accession>A0AAW5HI82</accession>
<protein>
    <submittedName>
        <fullName evidence="1">Uncharacterized protein</fullName>
    </submittedName>
</protein>
<evidence type="ECO:0000313" key="2">
    <source>
        <dbReference type="Proteomes" id="UP001202943"/>
    </source>
</evidence>
<proteinExistence type="predicted"/>
<dbReference type="Proteomes" id="UP001202943">
    <property type="component" value="Unassembled WGS sequence"/>
</dbReference>
<dbReference type="RefSeq" id="WP_252459581.1">
    <property type="nucleotide sequence ID" value="NZ_JAMHFX010000162.1"/>
</dbReference>